<gene>
    <name evidence="1" type="ORF">AVEN_25863_1</name>
</gene>
<accession>A0A4Y2U7W8</accession>
<evidence type="ECO:0000313" key="2">
    <source>
        <dbReference type="Proteomes" id="UP000499080"/>
    </source>
</evidence>
<proteinExistence type="predicted"/>
<protein>
    <submittedName>
        <fullName evidence="1">Uncharacterized protein</fullName>
    </submittedName>
</protein>
<dbReference type="AlphaFoldDB" id="A0A4Y2U7W8"/>
<name>A0A4Y2U7W8_ARAVE</name>
<organism evidence="1 2">
    <name type="scientific">Araneus ventricosus</name>
    <name type="common">Orbweaver spider</name>
    <name type="synonym">Epeira ventricosa</name>
    <dbReference type="NCBI Taxonomy" id="182803"/>
    <lineage>
        <taxon>Eukaryota</taxon>
        <taxon>Metazoa</taxon>
        <taxon>Ecdysozoa</taxon>
        <taxon>Arthropoda</taxon>
        <taxon>Chelicerata</taxon>
        <taxon>Arachnida</taxon>
        <taxon>Araneae</taxon>
        <taxon>Araneomorphae</taxon>
        <taxon>Entelegynae</taxon>
        <taxon>Araneoidea</taxon>
        <taxon>Araneidae</taxon>
        <taxon>Araneus</taxon>
    </lineage>
</organism>
<evidence type="ECO:0000313" key="1">
    <source>
        <dbReference type="EMBL" id="GBO08144.1"/>
    </source>
</evidence>
<dbReference type="EMBL" id="BGPR01033991">
    <property type="protein sequence ID" value="GBO08144.1"/>
    <property type="molecule type" value="Genomic_DNA"/>
</dbReference>
<comment type="caution">
    <text evidence="1">The sequence shown here is derived from an EMBL/GenBank/DDBJ whole genome shotgun (WGS) entry which is preliminary data.</text>
</comment>
<dbReference type="Proteomes" id="UP000499080">
    <property type="component" value="Unassembled WGS sequence"/>
</dbReference>
<sequence>MPITEPRPASEKITALSKRGTVLLQRQNISSVYEEKRERCRRNFEPARKPMDRDPSPNHWPTCNYDIIGPSQSNRGQFLYKLQIYPSVMRKKRRTQRR</sequence>
<reference evidence="1 2" key="1">
    <citation type="journal article" date="2019" name="Sci. Rep.">
        <title>Orb-weaving spider Araneus ventricosus genome elucidates the spidroin gene catalogue.</title>
        <authorList>
            <person name="Kono N."/>
            <person name="Nakamura H."/>
            <person name="Ohtoshi R."/>
            <person name="Moran D.A.P."/>
            <person name="Shinohara A."/>
            <person name="Yoshida Y."/>
            <person name="Fujiwara M."/>
            <person name="Mori M."/>
            <person name="Tomita M."/>
            <person name="Arakawa K."/>
        </authorList>
    </citation>
    <scope>NUCLEOTIDE SEQUENCE [LARGE SCALE GENOMIC DNA]</scope>
</reference>
<keyword evidence="2" id="KW-1185">Reference proteome</keyword>